<evidence type="ECO:0000256" key="1">
    <source>
        <dbReference type="ARBA" id="ARBA00008751"/>
    </source>
</evidence>
<evidence type="ECO:0000313" key="13">
    <source>
        <dbReference type="Proteomes" id="UP001595444"/>
    </source>
</evidence>
<gene>
    <name evidence="12" type="ORF">ACFOKA_01980</name>
</gene>
<dbReference type="PRINTS" id="PR00090">
    <property type="entry name" value="RNGDIOXGNASE"/>
</dbReference>
<evidence type="ECO:0000256" key="2">
    <source>
        <dbReference type="ARBA" id="ARBA00022714"/>
    </source>
</evidence>
<dbReference type="SUPFAM" id="SSF55961">
    <property type="entry name" value="Bet v1-like"/>
    <property type="match status" value="1"/>
</dbReference>
<keyword evidence="13" id="KW-1185">Reference proteome</keyword>
<evidence type="ECO:0000256" key="6">
    <source>
        <dbReference type="ARBA" id="ARBA00023002"/>
    </source>
</evidence>
<evidence type="ECO:0000256" key="4">
    <source>
        <dbReference type="ARBA" id="ARBA00022797"/>
    </source>
</evidence>
<dbReference type="Pfam" id="PF00848">
    <property type="entry name" value="Ring_hydroxyl_A"/>
    <property type="match status" value="1"/>
</dbReference>
<dbReference type="InterPro" id="IPR017941">
    <property type="entry name" value="Rieske_2Fe-2S"/>
</dbReference>
<dbReference type="PANTHER" id="PTHR43756:SF1">
    <property type="entry name" value="3-PHENYLPROPIONATE_CINNAMIC ACID DIOXYGENASE SUBUNIT ALPHA"/>
    <property type="match status" value="1"/>
</dbReference>
<keyword evidence="4" id="KW-0058">Aromatic hydrocarbons catabolism</keyword>
<dbReference type="InterPro" id="IPR043266">
    <property type="entry name" value="RHO_NdoB-like_C"/>
</dbReference>
<comment type="caution">
    <text evidence="12">The sequence shown here is derived from an EMBL/GenBank/DDBJ whole genome shotgun (WGS) entry which is preliminary data.</text>
</comment>
<keyword evidence="9" id="KW-0520">NAD</keyword>
<keyword evidence="3" id="KW-0479">Metal-binding</keyword>
<evidence type="ECO:0000256" key="3">
    <source>
        <dbReference type="ARBA" id="ARBA00022723"/>
    </source>
</evidence>
<evidence type="ECO:0000256" key="8">
    <source>
        <dbReference type="ARBA" id="ARBA00023014"/>
    </source>
</evidence>
<organism evidence="12 13">
    <name type="scientific">Kordiimonas pumila</name>
    <dbReference type="NCBI Taxonomy" id="2161677"/>
    <lineage>
        <taxon>Bacteria</taxon>
        <taxon>Pseudomonadati</taxon>
        <taxon>Pseudomonadota</taxon>
        <taxon>Alphaproteobacteria</taxon>
        <taxon>Kordiimonadales</taxon>
        <taxon>Kordiimonadaceae</taxon>
        <taxon>Kordiimonas</taxon>
    </lineage>
</organism>
<keyword evidence="2" id="KW-0001">2Fe-2S</keyword>
<dbReference type="Pfam" id="PF00355">
    <property type="entry name" value="Rieske"/>
    <property type="match status" value="1"/>
</dbReference>
<keyword evidence="8" id="KW-0411">Iron-sulfur</keyword>
<dbReference type="CDD" id="cd08881">
    <property type="entry name" value="RHO_alpha_C_NDO-like"/>
    <property type="match status" value="1"/>
</dbReference>
<evidence type="ECO:0000259" key="11">
    <source>
        <dbReference type="PROSITE" id="PS51296"/>
    </source>
</evidence>
<dbReference type="Gene3D" id="3.90.380.10">
    <property type="entry name" value="Naphthalene 1,2-dioxygenase Alpha Subunit, Chain A, domain 1"/>
    <property type="match status" value="1"/>
</dbReference>
<dbReference type="PANTHER" id="PTHR43756">
    <property type="entry name" value="CHOLINE MONOOXYGENASE, CHLOROPLASTIC"/>
    <property type="match status" value="1"/>
</dbReference>
<sequence length="456" mass="51471">MDDSKQWQAQYAKAVNNQHLKGLIDVDTGAVDRRIFWDRSIYETELEQIFARCWLFLAHESQIPNKGDFVTTYMGEDQVIVIRQLDGSIKAFLNSCPHRGNRVTFAGQGTARGFICNYHGWAFGTDGSLKGMPQAKLYANTPGFKKCNHGLMQVAQLDTYKGLVFATFDTEAPSLRDYLGHFAWYMDVLLDNDEGGTEFLPGCVKSVMKANWKFAADNFAGDIYHAEWTHDSGAQAIANAPVKLARQDQAIHASSNGHGIETSLDKFGNTRTLGEPVIEDYLRSRWDIFEARLGAERARMIGAISSATVFPNFSFLPGQNTFRVWQPKGPDKIELYSWTLVNKNMPAEVKEAYRRGSMMTFSPAGVFEMDDGENWEFSTRANAGVITRKQKLCYSMGLGSELADTDFPGIIHRGSLNDANQRLFYQRWQDLMTTGNWHDLPDRSARQQREVGNDDR</sequence>
<dbReference type="InterPro" id="IPR001663">
    <property type="entry name" value="Rng_hydr_dOase-A"/>
</dbReference>
<name>A0ABV7D194_9PROT</name>
<dbReference type="PROSITE" id="PS51296">
    <property type="entry name" value="RIESKE"/>
    <property type="match status" value="1"/>
</dbReference>
<dbReference type="Gene3D" id="2.102.10.10">
    <property type="entry name" value="Rieske [2Fe-2S] iron-sulphur domain"/>
    <property type="match status" value="1"/>
</dbReference>
<accession>A0ABV7D194</accession>
<keyword evidence="6" id="KW-0560">Oxidoreductase</keyword>
<dbReference type="EMBL" id="JBHRSL010000002">
    <property type="protein sequence ID" value="MFC3050665.1"/>
    <property type="molecule type" value="Genomic_DNA"/>
</dbReference>
<dbReference type="GO" id="GO:0051213">
    <property type="term" value="F:dioxygenase activity"/>
    <property type="evidence" value="ECO:0007669"/>
    <property type="project" value="UniProtKB-KW"/>
</dbReference>
<evidence type="ECO:0000313" key="12">
    <source>
        <dbReference type="EMBL" id="MFC3050665.1"/>
    </source>
</evidence>
<feature type="compositionally biased region" description="Basic and acidic residues" evidence="10">
    <location>
        <begin position="439"/>
        <end position="456"/>
    </location>
</feature>
<feature type="region of interest" description="Disordered" evidence="10">
    <location>
        <begin position="436"/>
        <end position="456"/>
    </location>
</feature>
<dbReference type="SUPFAM" id="SSF50022">
    <property type="entry name" value="ISP domain"/>
    <property type="match status" value="1"/>
</dbReference>
<dbReference type="InterPro" id="IPR036922">
    <property type="entry name" value="Rieske_2Fe-2S_sf"/>
</dbReference>
<protein>
    <submittedName>
        <fullName evidence="12">Aromatic ring-hydroxylating dioxygenase subunit alpha</fullName>
    </submittedName>
</protein>
<reference evidence="13" key="1">
    <citation type="journal article" date="2019" name="Int. J. Syst. Evol. Microbiol.">
        <title>The Global Catalogue of Microorganisms (GCM) 10K type strain sequencing project: providing services to taxonomists for standard genome sequencing and annotation.</title>
        <authorList>
            <consortium name="The Broad Institute Genomics Platform"/>
            <consortium name="The Broad Institute Genome Sequencing Center for Infectious Disease"/>
            <person name="Wu L."/>
            <person name="Ma J."/>
        </authorList>
    </citation>
    <scope>NUCLEOTIDE SEQUENCE [LARGE SCALE GENOMIC DNA]</scope>
    <source>
        <strain evidence="13">KCTC 62164</strain>
    </source>
</reference>
<evidence type="ECO:0000256" key="5">
    <source>
        <dbReference type="ARBA" id="ARBA00022964"/>
    </source>
</evidence>
<evidence type="ECO:0000256" key="10">
    <source>
        <dbReference type="SAM" id="MobiDB-lite"/>
    </source>
</evidence>
<evidence type="ECO:0000256" key="9">
    <source>
        <dbReference type="ARBA" id="ARBA00023027"/>
    </source>
</evidence>
<evidence type="ECO:0000256" key="7">
    <source>
        <dbReference type="ARBA" id="ARBA00023004"/>
    </source>
</evidence>
<keyword evidence="7" id="KW-0408">Iron</keyword>
<comment type="similarity">
    <text evidence="1">Belongs to the bacterial ring-hydroxylating dioxygenase alpha subunit family.</text>
</comment>
<feature type="domain" description="Rieske" evidence="11">
    <location>
        <begin position="55"/>
        <end position="136"/>
    </location>
</feature>
<keyword evidence="5 12" id="KW-0223">Dioxygenase</keyword>
<dbReference type="Proteomes" id="UP001595444">
    <property type="component" value="Unassembled WGS sequence"/>
</dbReference>
<dbReference type="InterPro" id="IPR015879">
    <property type="entry name" value="Ring_hydroxy_dOase_asu_C_dom"/>
</dbReference>
<dbReference type="RefSeq" id="WP_194212847.1">
    <property type="nucleotide sequence ID" value="NZ_CP061205.1"/>
</dbReference>
<proteinExistence type="inferred from homology"/>